<evidence type="ECO:0000256" key="1">
    <source>
        <dbReference type="SAM" id="SignalP"/>
    </source>
</evidence>
<protein>
    <submittedName>
        <fullName evidence="2">Uncharacterized protein</fullName>
    </submittedName>
</protein>
<proteinExistence type="predicted"/>
<name>A0AAU7JIF6_9HYPH</name>
<organism evidence="2">
    <name type="scientific">Alsobacter sp. KACC 23698</name>
    <dbReference type="NCBI Taxonomy" id="3149229"/>
    <lineage>
        <taxon>Bacteria</taxon>
        <taxon>Pseudomonadati</taxon>
        <taxon>Pseudomonadota</taxon>
        <taxon>Alphaproteobacteria</taxon>
        <taxon>Hyphomicrobiales</taxon>
        <taxon>Alsobacteraceae</taxon>
        <taxon>Alsobacter</taxon>
    </lineage>
</organism>
<dbReference type="RefSeq" id="WP_406856823.1">
    <property type="nucleotide sequence ID" value="NZ_CP157484.1"/>
</dbReference>
<feature type="signal peptide" evidence="1">
    <location>
        <begin position="1"/>
        <end position="28"/>
    </location>
</feature>
<evidence type="ECO:0000313" key="2">
    <source>
        <dbReference type="EMBL" id="XBO39972.1"/>
    </source>
</evidence>
<reference evidence="2" key="1">
    <citation type="submission" date="2024-05" db="EMBL/GenBank/DDBJ databases">
        <authorList>
            <person name="Kim S."/>
            <person name="Heo J."/>
            <person name="Choi H."/>
            <person name="Choi Y."/>
            <person name="Kwon S.-W."/>
            <person name="Kim Y."/>
        </authorList>
    </citation>
    <scope>NUCLEOTIDE SEQUENCE</scope>
    <source>
        <strain evidence="2">KACC 23698</strain>
    </source>
</reference>
<feature type="chain" id="PRO_5043975091" evidence="1">
    <location>
        <begin position="29"/>
        <end position="126"/>
    </location>
</feature>
<sequence>MTSRTPASRRRTAAALAALLAAAEPAAAERPIRYSPERGGSCTVMIPYYGPRALWIGRLAAERPLDVSSDRIFSDARTAESCFFTEAECRTWLARLMIDWRPRPGFALCEPAGGAVMRGGTGPVKP</sequence>
<accession>A0AAU7JIF6</accession>
<dbReference type="EMBL" id="CP157484">
    <property type="protein sequence ID" value="XBO39972.1"/>
    <property type="molecule type" value="Genomic_DNA"/>
</dbReference>
<keyword evidence="1" id="KW-0732">Signal</keyword>
<dbReference type="AlphaFoldDB" id="A0AAU7JIF6"/>
<gene>
    <name evidence="2" type="ORF">ABEG18_04090</name>
</gene>